<organism evidence="4 5">
    <name type="scientific">Giardia intestinalis (strain ATCC 50803 / WB clone C6)</name>
    <name type="common">Giardia lamblia</name>
    <dbReference type="NCBI Taxonomy" id="184922"/>
    <lineage>
        <taxon>Eukaryota</taxon>
        <taxon>Metamonada</taxon>
        <taxon>Diplomonadida</taxon>
        <taxon>Hexamitidae</taxon>
        <taxon>Giardiinae</taxon>
        <taxon>Giardia</taxon>
    </lineage>
</organism>
<feature type="signal peptide" evidence="2">
    <location>
        <begin position="1"/>
        <end position="17"/>
    </location>
</feature>
<feature type="domain" description="BmKX" evidence="3">
    <location>
        <begin position="163"/>
        <end position="192"/>
    </location>
</feature>
<feature type="domain" description="BmKX" evidence="3">
    <location>
        <begin position="751"/>
        <end position="780"/>
    </location>
</feature>
<dbReference type="EMBL" id="AACB03000005">
    <property type="protein sequence ID" value="KAE8301682.1"/>
    <property type="molecule type" value="Genomic_DNA"/>
</dbReference>
<comment type="caution">
    <text evidence="4">The sequence shown here is derived from an EMBL/GenBank/DDBJ whole genome shotgun (WGS) entry which is preliminary data.</text>
</comment>
<dbReference type="InterPro" id="IPR009030">
    <property type="entry name" value="Growth_fac_rcpt_cys_sf"/>
</dbReference>
<evidence type="ECO:0000259" key="3">
    <source>
        <dbReference type="Pfam" id="PF09132"/>
    </source>
</evidence>
<dbReference type="Gene3D" id="2.10.220.10">
    <property type="entry name" value="Hormone Receptor, Insulin-like Growth Factor Receptor 1, Chain A, domain 2"/>
    <property type="match status" value="1"/>
</dbReference>
<dbReference type="InterPro" id="IPR052798">
    <property type="entry name" value="Giardia_VSA"/>
</dbReference>
<feature type="domain" description="BmKX" evidence="3">
    <location>
        <begin position="1045"/>
        <end position="1074"/>
    </location>
</feature>
<dbReference type="SMART" id="SM00261">
    <property type="entry name" value="FU"/>
    <property type="match status" value="15"/>
</dbReference>
<keyword evidence="5" id="KW-1185">Reference proteome</keyword>
<dbReference type="Pfam" id="PF03302">
    <property type="entry name" value="VSP"/>
    <property type="match status" value="2"/>
</dbReference>
<feature type="domain" description="BmKX" evidence="3">
    <location>
        <begin position="555"/>
        <end position="584"/>
    </location>
</feature>
<feature type="domain" description="BmKX" evidence="3">
    <location>
        <begin position="1143"/>
        <end position="1172"/>
    </location>
</feature>
<accession>A0A644EZW5</accession>
<evidence type="ECO:0000313" key="4">
    <source>
        <dbReference type="EMBL" id="KAE8301682.1"/>
    </source>
</evidence>
<evidence type="ECO:0000313" key="5">
    <source>
        <dbReference type="Proteomes" id="UP000001548"/>
    </source>
</evidence>
<feature type="domain" description="BmKX" evidence="3">
    <location>
        <begin position="653"/>
        <end position="682"/>
    </location>
</feature>
<protein>
    <submittedName>
        <fullName evidence="4">VSP</fullName>
    </submittedName>
</protein>
<keyword evidence="1" id="KW-1133">Transmembrane helix</keyword>
<feature type="domain" description="BmKX" evidence="3">
    <location>
        <begin position="1241"/>
        <end position="1270"/>
    </location>
</feature>
<feature type="transmembrane region" description="Helical" evidence="1">
    <location>
        <begin position="1592"/>
        <end position="1616"/>
    </location>
</feature>
<dbReference type="SUPFAM" id="SSF57184">
    <property type="entry name" value="Growth factor receptor domain"/>
    <property type="match status" value="2"/>
</dbReference>
<feature type="domain" description="BmKX" evidence="3">
    <location>
        <begin position="65"/>
        <end position="94"/>
    </location>
</feature>
<name>A0A644EZW5_GIAIC</name>
<keyword evidence="2" id="KW-0732">Signal</keyword>
<proteinExistence type="predicted"/>
<feature type="domain" description="BmKX" evidence="3">
    <location>
        <begin position="457"/>
        <end position="486"/>
    </location>
</feature>
<dbReference type="Proteomes" id="UP000001548">
    <property type="component" value="Unassembled WGS sequence"/>
</dbReference>
<evidence type="ECO:0000256" key="2">
    <source>
        <dbReference type="SAM" id="SignalP"/>
    </source>
</evidence>
<keyword evidence="1" id="KW-0472">Membrane</keyword>
<reference evidence="4 5" key="1">
    <citation type="journal article" date="2007" name="Science">
        <title>Genomic minimalism in the early diverging intestinal parasite Giardia lamblia.</title>
        <authorList>
            <person name="Morrison H.G."/>
            <person name="McArthur A.G."/>
            <person name="Gillin F.D."/>
            <person name="Aley S.B."/>
            <person name="Adam R.D."/>
            <person name="Olsen G.J."/>
            <person name="Best A.A."/>
            <person name="Cande W.Z."/>
            <person name="Chen F."/>
            <person name="Cipriano M.J."/>
            <person name="Davids B.J."/>
            <person name="Dawson S.C."/>
            <person name="Elmendorf H.G."/>
            <person name="Hehl A.B."/>
            <person name="Holder M.E."/>
            <person name="Huse S.M."/>
            <person name="Kim U.U."/>
            <person name="Lasek-Nesselquist E."/>
            <person name="Manning G."/>
            <person name="Nigam A."/>
            <person name="Nixon J.E."/>
            <person name="Palm D."/>
            <person name="Passamaneck N.E."/>
            <person name="Prabhu A."/>
            <person name="Reich C.I."/>
            <person name="Reiner D.S."/>
            <person name="Samuelson J."/>
            <person name="Svard S.G."/>
            <person name="Sogin M.L."/>
        </authorList>
    </citation>
    <scope>NUCLEOTIDE SEQUENCE [LARGE SCALE GENOMIC DNA]</scope>
    <source>
        <strain evidence="4 5">WB C6</strain>
    </source>
</reference>
<dbReference type="InterPro" id="IPR005127">
    <property type="entry name" value="Giardia_VSP"/>
</dbReference>
<dbReference type="InterPro" id="IPR006212">
    <property type="entry name" value="Furin_repeat"/>
</dbReference>
<dbReference type="PANTHER" id="PTHR23275:SF100">
    <property type="entry name" value="EGF-LIKE DOMAIN-CONTAINING PROTEIN"/>
    <property type="match status" value="1"/>
</dbReference>
<gene>
    <name evidence="4" type="ORF">GL50803_0089315</name>
</gene>
<dbReference type="Pfam" id="PF09132">
    <property type="entry name" value="BmKX"/>
    <property type="match status" value="13"/>
</dbReference>
<dbReference type="InterPro" id="IPR015215">
    <property type="entry name" value="BmKX_dom"/>
</dbReference>
<evidence type="ECO:0000256" key="1">
    <source>
        <dbReference type="SAM" id="Phobius"/>
    </source>
</evidence>
<feature type="chain" id="PRO_5024878438" evidence="2">
    <location>
        <begin position="18"/>
        <end position="1621"/>
    </location>
</feature>
<feature type="domain" description="BmKX" evidence="3">
    <location>
        <begin position="261"/>
        <end position="290"/>
    </location>
</feature>
<feature type="domain" description="BmKX" evidence="3">
    <location>
        <begin position="359"/>
        <end position="388"/>
    </location>
</feature>
<feature type="domain" description="BmKX" evidence="3">
    <location>
        <begin position="849"/>
        <end position="878"/>
    </location>
</feature>
<dbReference type="InParanoid" id="A0A644EZW5"/>
<dbReference type="PANTHER" id="PTHR23275">
    <property type="entry name" value="CABRIOLET.-RELATED"/>
    <property type="match status" value="1"/>
</dbReference>
<sequence length="1621" mass="160597">MFDKLIFVSLALQLAWASQTASRAKASPASCNPQSPDATSCAPDSCNVVIEGQTFCSKCTGGKVPVNGECKAKGDAPLCTAGANAQEGTCTACTGAQRLYMGGCYDKCPYGNGADANTCADAPAGPASCNPQSPDATSCAPDSCNVVIEGQTFCSKCTGGKVPVNGECKAKGDAPLCTAGANAQEGTCTACTGAQRLYMGGCYDKCPYGNGADANTCADAPAGPASCNPQSPDATSCAPDSCNVVIEGQTFCSKCTGGKVPVNGECKAKGDAPLCTAGANAQEGTCTACTGAQRLYMGGCYDKCPYGNGADANTCADAPAGPASCNPQSPDATSCAPDSCNVVIEGQTFCSKCTGGKVPVNGECKAKGDAPLCTAGANAQEGTCTACTGAQRLYMGGCYDKCPYGNGADANTCADAPAGPASCNPQSPDATSCAPDSCNVVIEGQTFCSKCTGGKVPVNGECKAKGDAPLCTAGANAQEGTCTACTGAQRLYMGGCYDKCPYGNGADANTCADAPAGPASCNPQSPDATSCAPDSCNVVIEGQTFCSKCTGGKVPVNGECKAKGDAPLCTAGANAQEGTCTACTGAQRLYMGGCYDKCPYGNGADANTCADAPAGPASCNPQSPDATSCAPDSCNVVIEGQTFCSKCTGGKVPVNGECKAKGDAPLCTAGANAQEGTCTACTGAQRLYMGGCYDKCPYGNGADANTCADAPAGPASCNPQSPDATSCAPDSCNVVIEGQTFCSKCTGGKVPVNGECKAKGDAPLCTAGANAQEGTCTACTGAQRLYMGGCYDKCPYGNGADANTCADAPAGPASCNPQSPDATSCAPDSCNVVIEGQTFCSKCTGGKVPVNGECKAKGDAPLCTAGANAQEGTCTACTGAQRLYMGGCYDKCPYGNGADANTCADAPAGPASCNPQSPDATSCAPDSCNVVIEGQTFCSKCTGGKVPVNGECKAKGDAPLCTAGANAQEGTCTACTGAQRLYMGGCYDKCPYGNGADANTCADAPAGPASCNPQSPDATSCAPDSCNVVIEGQTFCSKCTGGKVPVNGECKAKGDAPLCTAGANAQEGTCTACTGAQRLYMGGCYDKCPYGNGADANTCADAPAGPASCNPQSPDATSCAPDSCNVVIEGQTFCSKCTGGKVPVNGECKAKGDAPLCTAGANAQEGTCTACTGAQRLYMGGCYDKCPYGNGADTNTCADAPAGPASCNPQSPDATSCAPDSCNVVIEGQTFCSKCTGGKVPVNGECKAKGDAPLCTAGANAQEGTCAACTGAQRLYMGGCYDKCPYGNGADANTCADAPAGCNTPNCKACDNPKTDNEVCTECNDGNYLTPTSQCVSDCTTLKGYYGDDSGKKTCKKCNDACAECKGADANQCTACPAGKMLQYTDENSPSSGTCVDGCKPQSGASGCEICGATIGGTKYCSKCSTSTEVPVNGVCKADNARAPVCSKKDNQGGCATCASGYFRQDNGCYKTDRQPGIQICTLASSAGKCETCANSLQPNDGACPSCHSTCKTCSAADSSDKCTSCAAGYYMVGSAAGPCTSCDSNSGSVKGVAGCLNCAPPSSSTGSVLCYLMNGDSAGGSTNKSGLSTGAIAGISVAVIVVVGGLVGFLCWWFLCRGKA</sequence>
<feature type="domain" description="BmKX" evidence="3">
    <location>
        <begin position="947"/>
        <end position="976"/>
    </location>
</feature>
<keyword evidence="1" id="KW-0812">Transmembrane</keyword>